<dbReference type="AlphaFoldDB" id="A0A2I0ARG3"/>
<keyword evidence="1" id="KW-1133">Transmembrane helix</keyword>
<dbReference type="PANTHER" id="PTHR33133:SF3">
    <property type="entry name" value="TRANSMEMBRANE PROTEIN"/>
    <property type="match status" value="1"/>
</dbReference>
<accession>A0A2I0ARG3</accession>
<organism evidence="2 3">
    <name type="scientific">Apostasia shenzhenica</name>
    <dbReference type="NCBI Taxonomy" id="1088818"/>
    <lineage>
        <taxon>Eukaryota</taxon>
        <taxon>Viridiplantae</taxon>
        <taxon>Streptophyta</taxon>
        <taxon>Embryophyta</taxon>
        <taxon>Tracheophyta</taxon>
        <taxon>Spermatophyta</taxon>
        <taxon>Magnoliopsida</taxon>
        <taxon>Liliopsida</taxon>
        <taxon>Asparagales</taxon>
        <taxon>Orchidaceae</taxon>
        <taxon>Apostasioideae</taxon>
        <taxon>Apostasia</taxon>
    </lineage>
</organism>
<feature type="transmembrane region" description="Helical" evidence="1">
    <location>
        <begin position="129"/>
        <end position="152"/>
    </location>
</feature>
<feature type="transmembrane region" description="Helical" evidence="1">
    <location>
        <begin position="83"/>
        <end position="108"/>
    </location>
</feature>
<gene>
    <name evidence="2" type="ORF">AXF42_Ash012872</name>
</gene>
<dbReference type="PANTHER" id="PTHR33133">
    <property type="entry name" value="OS08G0107100 PROTEIN-RELATED"/>
    <property type="match status" value="1"/>
</dbReference>
<sequence length="301" mass="32585">MAPAIKSLRRSISVFLDSYHSFASIATFLVFPFSASLLLSQSLSPSPFLLTLYLRISSLFLAAGFPPSSPFFSLLNSKLSQAIFSFLSTLPFTLTFFLAAKAAIILTITKPSPISSLLRLYRFLLSTHLYNTFAVLSANAAFFSIVFLAFNFADALRLHSGPVLLALSAAGAILYSIIIANATVVCNLAEVVAVSENSSGGCFPLLKACVMIRGREAAAITLALPANLGMAAVEALFQHRVVNPWRRSSRSLTPSAMGEAFCIAYTHSLLVVLDVIISCMLYRSCREEEEEAGDEEKVMQV</sequence>
<evidence type="ECO:0000313" key="2">
    <source>
        <dbReference type="EMBL" id="PKA58149.1"/>
    </source>
</evidence>
<reference evidence="2 3" key="1">
    <citation type="journal article" date="2017" name="Nature">
        <title>The Apostasia genome and the evolution of orchids.</title>
        <authorList>
            <person name="Zhang G.Q."/>
            <person name="Liu K.W."/>
            <person name="Li Z."/>
            <person name="Lohaus R."/>
            <person name="Hsiao Y.Y."/>
            <person name="Niu S.C."/>
            <person name="Wang J.Y."/>
            <person name="Lin Y.C."/>
            <person name="Xu Q."/>
            <person name="Chen L.J."/>
            <person name="Yoshida K."/>
            <person name="Fujiwara S."/>
            <person name="Wang Z.W."/>
            <person name="Zhang Y.Q."/>
            <person name="Mitsuda N."/>
            <person name="Wang M."/>
            <person name="Liu G.H."/>
            <person name="Pecoraro L."/>
            <person name="Huang H.X."/>
            <person name="Xiao X.J."/>
            <person name="Lin M."/>
            <person name="Wu X.Y."/>
            <person name="Wu W.L."/>
            <person name="Chen Y.Y."/>
            <person name="Chang S.B."/>
            <person name="Sakamoto S."/>
            <person name="Ohme-Takagi M."/>
            <person name="Yagi M."/>
            <person name="Zeng S.J."/>
            <person name="Shen C.Y."/>
            <person name="Yeh C.M."/>
            <person name="Luo Y.B."/>
            <person name="Tsai W.C."/>
            <person name="Van de Peer Y."/>
            <person name="Liu Z.J."/>
        </authorList>
    </citation>
    <scope>NUCLEOTIDE SEQUENCE [LARGE SCALE GENOMIC DNA]</scope>
    <source>
        <strain evidence="3">cv. Shenzhen</strain>
        <tissue evidence="2">Stem</tissue>
    </source>
</reference>
<feature type="transmembrane region" description="Helical" evidence="1">
    <location>
        <begin position="20"/>
        <end position="39"/>
    </location>
</feature>
<name>A0A2I0ARG3_9ASPA</name>
<evidence type="ECO:0000256" key="1">
    <source>
        <dbReference type="SAM" id="Phobius"/>
    </source>
</evidence>
<keyword evidence="1" id="KW-0812">Transmembrane</keyword>
<dbReference type="STRING" id="1088818.A0A2I0ARG3"/>
<protein>
    <submittedName>
        <fullName evidence="2">Uncharacterized protein</fullName>
    </submittedName>
</protein>
<dbReference type="Proteomes" id="UP000236161">
    <property type="component" value="Unassembled WGS sequence"/>
</dbReference>
<proteinExistence type="predicted"/>
<keyword evidence="3" id="KW-1185">Reference proteome</keyword>
<dbReference type="EMBL" id="KZ451955">
    <property type="protein sequence ID" value="PKA58149.1"/>
    <property type="molecule type" value="Genomic_DNA"/>
</dbReference>
<evidence type="ECO:0000313" key="3">
    <source>
        <dbReference type="Proteomes" id="UP000236161"/>
    </source>
</evidence>
<feature type="transmembrane region" description="Helical" evidence="1">
    <location>
        <begin position="164"/>
        <end position="189"/>
    </location>
</feature>
<keyword evidence="1" id="KW-0472">Membrane</keyword>
<dbReference type="OrthoDB" id="687732at2759"/>